<comment type="caution">
    <text evidence="4">The sequence shown here is derived from an EMBL/GenBank/DDBJ whole genome shotgun (WGS) entry which is preliminary data.</text>
</comment>
<dbReference type="PANTHER" id="PTHR11835">
    <property type="entry name" value="DECARBOXYLATING DEHYDROGENASES-ISOCITRATE, ISOPROPYLMALATE, TARTRATE"/>
    <property type="match status" value="1"/>
</dbReference>
<evidence type="ECO:0000256" key="1">
    <source>
        <dbReference type="ARBA" id="ARBA00007769"/>
    </source>
</evidence>
<dbReference type="EMBL" id="JASPKY010000263">
    <property type="protein sequence ID" value="KAK9712455.1"/>
    <property type="molecule type" value="Genomic_DNA"/>
</dbReference>
<gene>
    <name evidence="4" type="ORF">QE152_g24894</name>
</gene>
<keyword evidence="5" id="KW-1185">Reference proteome</keyword>
<organism evidence="4 5">
    <name type="scientific">Popillia japonica</name>
    <name type="common">Japanese beetle</name>
    <dbReference type="NCBI Taxonomy" id="7064"/>
    <lineage>
        <taxon>Eukaryota</taxon>
        <taxon>Metazoa</taxon>
        <taxon>Ecdysozoa</taxon>
        <taxon>Arthropoda</taxon>
        <taxon>Hexapoda</taxon>
        <taxon>Insecta</taxon>
        <taxon>Pterygota</taxon>
        <taxon>Neoptera</taxon>
        <taxon>Endopterygota</taxon>
        <taxon>Coleoptera</taxon>
        <taxon>Polyphaga</taxon>
        <taxon>Scarabaeiformia</taxon>
        <taxon>Scarabaeidae</taxon>
        <taxon>Rutelinae</taxon>
        <taxon>Popillia</taxon>
    </lineage>
</organism>
<dbReference type="GO" id="GO:0006099">
    <property type="term" value="P:tricarboxylic acid cycle"/>
    <property type="evidence" value="ECO:0007669"/>
    <property type="project" value="UniProtKB-KW"/>
</dbReference>
<dbReference type="InterPro" id="IPR024084">
    <property type="entry name" value="IsoPropMal-DH-like_dom"/>
</dbReference>
<reference evidence="4 5" key="1">
    <citation type="journal article" date="2024" name="BMC Genomics">
        <title>De novo assembly and annotation of Popillia japonica's genome with initial clues to its potential as an invasive pest.</title>
        <authorList>
            <person name="Cucini C."/>
            <person name="Boschi S."/>
            <person name="Funari R."/>
            <person name="Cardaioli E."/>
            <person name="Iannotti N."/>
            <person name="Marturano G."/>
            <person name="Paoli F."/>
            <person name="Bruttini M."/>
            <person name="Carapelli A."/>
            <person name="Frati F."/>
            <person name="Nardi F."/>
        </authorList>
    </citation>
    <scope>NUCLEOTIDE SEQUENCE [LARGE SCALE GENOMIC DNA]</scope>
    <source>
        <strain evidence="4">DMR45628</strain>
    </source>
</reference>
<dbReference type="SMART" id="SM01329">
    <property type="entry name" value="Iso_dh"/>
    <property type="match status" value="1"/>
</dbReference>
<evidence type="ECO:0000256" key="2">
    <source>
        <dbReference type="ARBA" id="ARBA00022532"/>
    </source>
</evidence>
<accession>A0AAW1K2A0</accession>
<sequence>MRIISRLCKTLTSIYPSCRFPNQDVPTPYPNMKYPPLGDDDIPFPPYGGRHIVTMMPGNGIGPELMAHVEDIMRHINAPIDFEKIIIQDGPTLQTDLNKAVMSVKRNGVALKGTIEPNFNLAEFRNPNVEIRNNLDLFVNITYWKSRIGIKSKYQNIDIVLIRQNTEGEYAMLEHMCKPGVVECLKVITKYNVEKLAHWAFQFATRYRRKKVSIVHKANIMKITDGLFLKTAKEVSKKYPHIKCNDLIIDNCSMQLIINPKKFDVILLPNLYGTVLNNVICGLSGGPGLTAGANYGDTYALFEPACRTLGKNLVGQNRANPLAMINATISLLFYLKKHWHAKMLKDAITKTLLIDKILTQDMGGHHTTIDMVNKIKENVSLLYN</sequence>
<proteinExistence type="inferred from homology"/>
<keyword evidence="2" id="KW-0816">Tricarboxylic acid cycle</keyword>
<dbReference type="Pfam" id="PF00180">
    <property type="entry name" value="Iso_dh"/>
    <property type="match status" value="1"/>
</dbReference>
<dbReference type="AlphaFoldDB" id="A0AAW1K2A0"/>
<evidence type="ECO:0000259" key="3">
    <source>
        <dbReference type="SMART" id="SM01329"/>
    </source>
</evidence>
<dbReference type="Proteomes" id="UP001458880">
    <property type="component" value="Unassembled WGS sequence"/>
</dbReference>
<dbReference type="Gene3D" id="3.40.718.10">
    <property type="entry name" value="Isopropylmalate Dehydrogenase"/>
    <property type="match status" value="1"/>
</dbReference>
<evidence type="ECO:0000313" key="4">
    <source>
        <dbReference type="EMBL" id="KAK9712455.1"/>
    </source>
</evidence>
<dbReference type="SUPFAM" id="SSF53659">
    <property type="entry name" value="Isocitrate/Isopropylmalate dehydrogenase-like"/>
    <property type="match status" value="1"/>
</dbReference>
<dbReference type="GO" id="GO:0006102">
    <property type="term" value="P:isocitrate metabolic process"/>
    <property type="evidence" value="ECO:0007669"/>
    <property type="project" value="TreeGrafter"/>
</dbReference>
<comment type="similarity">
    <text evidence="1">Belongs to the isocitrate and isopropylmalate dehydrogenases family.</text>
</comment>
<protein>
    <submittedName>
        <fullName evidence="4">Isocitrate/isopropylmalate dehydrogenase</fullName>
    </submittedName>
</protein>
<name>A0AAW1K2A0_POPJA</name>
<feature type="domain" description="Isopropylmalate dehydrogenase-like" evidence="3">
    <location>
        <begin position="52"/>
        <end position="375"/>
    </location>
</feature>
<dbReference type="PANTHER" id="PTHR11835:SF60">
    <property type="entry name" value="ISOCITRATE DEHYDROGENASE [NAD] SUBUNIT, MITOCHONDRIAL"/>
    <property type="match status" value="1"/>
</dbReference>
<evidence type="ECO:0000313" key="5">
    <source>
        <dbReference type="Proteomes" id="UP001458880"/>
    </source>
</evidence>
<dbReference type="GO" id="GO:0005739">
    <property type="term" value="C:mitochondrion"/>
    <property type="evidence" value="ECO:0007669"/>
    <property type="project" value="TreeGrafter"/>
</dbReference>